<evidence type="ECO:0000313" key="2">
    <source>
        <dbReference type="EMBL" id="MBE2998134.1"/>
    </source>
</evidence>
<dbReference type="EMBL" id="JADBGI010000004">
    <property type="protein sequence ID" value="MBE2998134.1"/>
    <property type="molecule type" value="Genomic_DNA"/>
</dbReference>
<feature type="region of interest" description="Disordered" evidence="1">
    <location>
        <begin position="523"/>
        <end position="546"/>
    </location>
</feature>
<evidence type="ECO:0008006" key="4">
    <source>
        <dbReference type="Google" id="ProtNLM"/>
    </source>
</evidence>
<reference evidence="2 3" key="1">
    <citation type="submission" date="2020-09" db="EMBL/GenBank/DDBJ databases">
        <title>Diversity and distribution of actinomycetes associated with coral in the coast of Hainan.</title>
        <authorList>
            <person name="Li F."/>
        </authorList>
    </citation>
    <scope>NUCLEOTIDE SEQUENCE [LARGE SCALE GENOMIC DNA]</scope>
    <source>
        <strain evidence="2 3">HNM0947</strain>
    </source>
</reference>
<dbReference type="Proteomes" id="UP000806528">
    <property type="component" value="Unassembled WGS sequence"/>
</dbReference>
<feature type="compositionally biased region" description="Low complexity" evidence="1">
    <location>
        <begin position="756"/>
        <end position="768"/>
    </location>
</feature>
<feature type="region of interest" description="Disordered" evidence="1">
    <location>
        <begin position="755"/>
        <end position="861"/>
    </location>
</feature>
<dbReference type="InterPro" id="IPR046112">
    <property type="entry name" value="DUF6049"/>
</dbReference>
<gene>
    <name evidence="2" type="ORF">IDM40_05350</name>
</gene>
<comment type="caution">
    <text evidence="2">The sequence shown here is derived from an EMBL/GenBank/DDBJ whole genome shotgun (WGS) entry which is preliminary data.</text>
</comment>
<feature type="region of interest" description="Disordered" evidence="1">
    <location>
        <begin position="81"/>
        <end position="103"/>
    </location>
</feature>
<feature type="compositionally biased region" description="Acidic residues" evidence="1">
    <location>
        <begin position="527"/>
        <end position="539"/>
    </location>
</feature>
<evidence type="ECO:0000256" key="1">
    <source>
        <dbReference type="SAM" id="MobiDB-lite"/>
    </source>
</evidence>
<proteinExistence type="predicted"/>
<keyword evidence="3" id="KW-1185">Reference proteome</keyword>
<protein>
    <recommendedName>
        <fullName evidence="4">Secreted protein</fullName>
    </recommendedName>
</protein>
<dbReference type="RefSeq" id="WP_193121011.1">
    <property type="nucleotide sequence ID" value="NZ_JADBGI010000004.1"/>
</dbReference>
<organism evidence="2 3">
    <name type="scientific">Nocardiopsis coralli</name>
    <dbReference type="NCBI Taxonomy" id="2772213"/>
    <lineage>
        <taxon>Bacteria</taxon>
        <taxon>Bacillati</taxon>
        <taxon>Actinomycetota</taxon>
        <taxon>Actinomycetes</taxon>
        <taxon>Streptosporangiales</taxon>
        <taxon>Nocardiopsidaceae</taxon>
        <taxon>Nocardiopsis</taxon>
    </lineage>
</organism>
<name>A0ABR9P2R4_9ACTN</name>
<feature type="compositionally biased region" description="Acidic residues" evidence="1">
    <location>
        <begin position="774"/>
        <end position="783"/>
    </location>
</feature>
<evidence type="ECO:0000313" key="3">
    <source>
        <dbReference type="Proteomes" id="UP000806528"/>
    </source>
</evidence>
<dbReference type="Pfam" id="PF19516">
    <property type="entry name" value="DUF6049"/>
    <property type="match status" value="1"/>
</dbReference>
<sequence length="861" mass="91146">MVMALTTALLPIPGTLPPAAAEPDEDTVDPLVVDSITPDVVDEDATLRVSGQVTNTTDEEVSEVSVRMRYSRHPFSDRGELDEFAAGDGWQPDATGPEEDVSEELAPDAGQGYALSTDVDELGLSGYGVFPMMIEAVDGDGTVIGSQYTFLPHLDPDDEAPEIDLAWVWPLMDTPQRADDDTFLTDSLPESLEQQGRLGRLLASGAQVPLDFDPGDDDLPEDLGLETAPEEEEPEEGSPEEDEATNEETAESEPTDDASPTEDDTEEPEDEEEPEPTRTEGVPVTWAVDPGTLDDIARAASDDFEVLDDVLAIPAESDPVRHDHEADEAAQVWLREARRVLPADTVAASPYANPDLAAMLRNDIDTDAEASVRIGREATMEALELAPDESYALPPGGLMDDSVHELLSEAGADRFILDGSAMPPVSWLSTTPSAQDALPSPTGDGEDVALLSDPGLTEVLSMPSETQGDSALALQRFAAETAMIAGENTGGDRVVVASPEAQWDPGEEFASGVLEATESLPWLNPENLDDVELPPEDEREDTRGDLTYPESAYDTELSSTYLGQIQDVNRDVRMFNSILVEDNDPFRPALLRLSSAYWRDEEALAGAMRSLVAQDVQDGLDSVRIIPGEPVTLASRTGITGILVANDLEDESVFVTLSVFSENSERLTVESYTDSFEIAPGAKTTVYVPLSARVNGRTVLHTSLHNSAGEPINAQDTEIPVNATGLGTQALLISGIGVLILVAALAPRAVRKWARSSSKSSAAAAAAGGAPGDGDGETPEGEESSQGTVAPAGDDTEEAPSEGTDGGSEADLSDGEDTDRAEADQDAEPSEADRAPDDDTSTPSHGEDGGDSTPGADGPRT</sequence>
<feature type="region of interest" description="Disordered" evidence="1">
    <location>
        <begin position="207"/>
        <end position="290"/>
    </location>
</feature>
<accession>A0ABR9P2R4</accession>
<feature type="compositionally biased region" description="Acidic residues" evidence="1">
    <location>
        <begin position="213"/>
        <end position="274"/>
    </location>
</feature>